<dbReference type="GO" id="GO:0042761">
    <property type="term" value="P:very long-chain fatty acid biosynthetic process"/>
    <property type="evidence" value="ECO:0007669"/>
    <property type="project" value="TreeGrafter"/>
</dbReference>
<keyword evidence="9 10" id="KW-0275">Fatty acid biosynthesis</keyword>
<organism evidence="11 12">
    <name type="scientific">Parnassius apollo</name>
    <name type="common">Apollo butterfly</name>
    <name type="synonym">Papilio apollo</name>
    <dbReference type="NCBI Taxonomy" id="110799"/>
    <lineage>
        <taxon>Eukaryota</taxon>
        <taxon>Metazoa</taxon>
        <taxon>Ecdysozoa</taxon>
        <taxon>Arthropoda</taxon>
        <taxon>Hexapoda</taxon>
        <taxon>Insecta</taxon>
        <taxon>Pterygota</taxon>
        <taxon>Neoptera</taxon>
        <taxon>Endopterygota</taxon>
        <taxon>Lepidoptera</taxon>
        <taxon>Glossata</taxon>
        <taxon>Ditrysia</taxon>
        <taxon>Papilionoidea</taxon>
        <taxon>Papilionidae</taxon>
        <taxon>Parnassiinae</taxon>
        <taxon>Parnassini</taxon>
        <taxon>Parnassius</taxon>
        <taxon>Parnassius</taxon>
    </lineage>
</organism>
<reference evidence="11" key="1">
    <citation type="submission" date="2021-04" db="EMBL/GenBank/DDBJ databases">
        <authorList>
            <person name="Tunstrom K."/>
        </authorList>
    </citation>
    <scope>NUCLEOTIDE SEQUENCE</scope>
</reference>
<keyword evidence="12" id="KW-1185">Reference proteome</keyword>
<comment type="similarity">
    <text evidence="10">Belongs to the ELO family.</text>
</comment>
<feature type="transmembrane region" description="Helical" evidence="10">
    <location>
        <begin position="30"/>
        <end position="51"/>
    </location>
</feature>
<dbReference type="GO" id="GO:0034626">
    <property type="term" value="P:fatty acid elongation, polyunsaturated fatty acid"/>
    <property type="evidence" value="ECO:0007669"/>
    <property type="project" value="TreeGrafter"/>
</dbReference>
<dbReference type="EC" id="2.3.1.199" evidence="10"/>
<keyword evidence="5 10" id="KW-0276">Fatty acid metabolism</keyword>
<dbReference type="Proteomes" id="UP000691718">
    <property type="component" value="Unassembled WGS sequence"/>
</dbReference>
<feature type="transmembrane region" description="Helical" evidence="10">
    <location>
        <begin position="233"/>
        <end position="256"/>
    </location>
</feature>
<dbReference type="GO" id="GO:0009922">
    <property type="term" value="F:fatty acid elongase activity"/>
    <property type="evidence" value="ECO:0007669"/>
    <property type="project" value="UniProtKB-EC"/>
</dbReference>
<evidence type="ECO:0000256" key="6">
    <source>
        <dbReference type="ARBA" id="ARBA00022989"/>
    </source>
</evidence>
<evidence type="ECO:0000256" key="2">
    <source>
        <dbReference type="ARBA" id="ARBA00022516"/>
    </source>
</evidence>
<dbReference type="GO" id="GO:0005789">
    <property type="term" value="C:endoplasmic reticulum membrane"/>
    <property type="evidence" value="ECO:0007669"/>
    <property type="project" value="TreeGrafter"/>
</dbReference>
<evidence type="ECO:0000313" key="12">
    <source>
        <dbReference type="Proteomes" id="UP000691718"/>
    </source>
</evidence>
<feature type="transmembrane region" description="Helical" evidence="10">
    <location>
        <begin position="71"/>
        <end position="93"/>
    </location>
</feature>
<keyword evidence="2 10" id="KW-0444">Lipid biosynthesis</keyword>
<dbReference type="PANTHER" id="PTHR11157:SF21">
    <property type="entry name" value="ELONGATION OF VERY LONG CHAIN FATTY ACIDS PROTEIN"/>
    <property type="match status" value="1"/>
</dbReference>
<evidence type="ECO:0000256" key="8">
    <source>
        <dbReference type="ARBA" id="ARBA00023136"/>
    </source>
</evidence>
<feature type="transmembrane region" description="Helical" evidence="10">
    <location>
        <begin position="205"/>
        <end position="227"/>
    </location>
</feature>
<evidence type="ECO:0000256" key="3">
    <source>
        <dbReference type="ARBA" id="ARBA00022679"/>
    </source>
</evidence>
<dbReference type="PANTHER" id="PTHR11157">
    <property type="entry name" value="FATTY ACID ACYL TRANSFERASE-RELATED"/>
    <property type="match status" value="1"/>
</dbReference>
<evidence type="ECO:0000256" key="4">
    <source>
        <dbReference type="ARBA" id="ARBA00022692"/>
    </source>
</evidence>
<comment type="subcellular location">
    <subcellularLocation>
        <location evidence="1">Membrane</location>
        <topology evidence="1">Multi-pass membrane protein</topology>
    </subcellularLocation>
</comment>
<dbReference type="GO" id="GO:0019367">
    <property type="term" value="P:fatty acid elongation, saturated fatty acid"/>
    <property type="evidence" value="ECO:0007669"/>
    <property type="project" value="TreeGrafter"/>
</dbReference>
<comment type="caution">
    <text evidence="11">The sequence shown here is derived from an EMBL/GenBank/DDBJ whole genome shotgun (WGS) entry which is preliminary data.</text>
</comment>
<evidence type="ECO:0000313" key="11">
    <source>
        <dbReference type="EMBL" id="CAG4986876.1"/>
    </source>
</evidence>
<feature type="transmembrane region" description="Helical" evidence="10">
    <location>
        <begin position="168"/>
        <end position="193"/>
    </location>
</feature>
<dbReference type="OrthoDB" id="434092at2759"/>
<evidence type="ECO:0000256" key="7">
    <source>
        <dbReference type="ARBA" id="ARBA00023098"/>
    </source>
</evidence>
<accession>A0A8S3WXG7</accession>
<dbReference type="GO" id="GO:0030148">
    <property type="term" value="P:sphingolipid biosynthetic process"/>
    <property type="evidence" value="ECO:0007669"/>
    <property type="project" value="TreeGrafter"/>
</dbReference>
<evidence type="ECO:0000256" key="9">
    <source>
        <dbReference type="ARBA" id="ARBA00023160"/>
    </source>
</evidence>
<dbReference type="PROSITE" id="PS01188">
    <property type="entry name" value="ELO"/>
    <property type="match status" value="1"/>
</dbReference>
<keyword evidence="8 10" id="KW-0472">Membrane</keyword>
<gene>
    <name evidence="11" type="ORF">PAPOLLO_LOCUS11349</name>
</gene>
<dbReference type="GO" id="GO:0034625">
    <property type="term" value="P:fatty acid elongation, monounsaturated fatty acid"/>
    <property type="evidence" value="ECO:0007669"/>
    <property type="project" value="TreeGrafter"/>
</dbReference>
<dbReference type="Pfam" id="PF01151">
    <property type="entry name" value="ELO"/>
    <property type="match status" value="1"/>
</dbReference>
<evidence type="ECO:0000256" key="10">
    <source>
        <dbReference type="RuleBase" id="RU361115"/>
    </source>
</evidence>
<evidence type="ECO:0000256" key="5">
    <source>
        <dbReference type="ARBA" id="ARBA00022832"/>
    </source>
</evidence>
<keyword evidence="4 10" id="KW-0812">Transmembrane</keyword>
<dbReference type="InterPro" id="IPR002076">
    <property type="entry name" value="ELO_fam"/>
</dbReference>
<dbReference type="AlphaFoldDB" id="A0A8S3WXG7"/>
<feature type="transmembrane region" description="Helical" evidence="10">
    <location>
        <begin position="117"/>
        <end position="136"/>
    </location>
</feature>
<dbReference type="InterPro" id="IPR030457">
    <property type="entry name" value="ELO_CS"/>
</dbReference>
<keyword evidence="3 10" id="KW-0808">Transferase</keyword>
<dbReference type="EMBL" id="CAJQZP010000824">
    <property type="protein sequence ID" value="CAG4986876.1"/>
    <property type="molecule type" value="Genomic_DNA"/>
</dbReference>
<sequence length="285" mass="33261">MDLKIVTNNRSLPEHSFWDFKGKVDYVDEWFLMKSPIPLLLLSISYLLFVLKLGPKVMKLREPFKLRSIIILYNLFQVTYSCFILFIGSRLIIPNGLLGSSCLMDKEDSQWSVSTSIYYYFFAKVTELMDTIFFVLRKNFRQVTFLHVYHHSLMMWSTWISLKYEPSYSVIFLGTINSFVHIIMYGYYALSAFPDLNKYLWWKKYITLMQILQFMCIILHAAANYAYSGCSPSYTLLATILLNASLFVYLFAEFYVNSYVNKNKLNSSSNSINSVANGSVNEKLD</sequence>
<keyword evidence="7 10" id="KW-0443">Lipid metabolism</keyword>
<evidence type="ECO:0000256" key="1">
    <source>
        <dbReference type="ARBA" id="ARBA00004141"/>
    </source>
</evidence>
<keyword evidence="6 10" id="KW-1133">Transmembrane helix</keyword>
<name>A0A8S3WXG7_PARAO</name>
<comment type="catalytic activity">
    <reaction evidence="10">
        <text>a very-long-chain acyl-CoA + malonyl-CoA + H(+) = a very-long-chain 3-oxoacyl-CoA + CO2 + CoA</text>
        <dbReference type="Rhea" id="RHEA:32727"/>
        <dbReference type="ChEBI" id="CHEBI:15378"/>
        <dbReference type="ChEBI" id="CHEBI:16526"/>
        <dbReference type="ChEBI" id="CHEBI:57287"/>
        <dbReference type="ChEBI" id="CHEBI:57384"/>
        <dbReference type="ChEBI" id="CHEBI:90725"/>
        <dbReference type="ChEBI" id="CHEBI:90736"/>
        <dbReference type="EC" id="2.3.1.199"/>
    </reaction>
</comment>
<protein>
    <recommendedName>
        <fullName evidence="10">Elongation of very long chain fatty acids protein</fullName>
        <ecNumber evidence="10">2.3.1.199</ecNumber>
    </recommendedName>
    <alternativeName>
        <fullName evidence="10">Very-long-chain 3-oxoacyl-CoA synthase</fullName>
    </alternativeName>
</protein>
<proteinExistence type="inferred from homology"/>